<dbReference type="InterPro" id="IPR036397">
    <property type="entry name" value="RNaseH_sf"/>
</dbReference>
<gene>
    <name evidence="5" type="ORF">Tci_039982</name>
</gene>
<dbReference type="GO" id="GO:0016787">
    <property type="term" value="F:hydrolase activity"/>
    <property type="evidence" value="ECO:0007669"/>
    <property type="project" value="UniProtKB-KW"/>
</dbReference>
<dbReference type="AlphaFoldDB" id="A0A6L2M5X7"/>
<evidence type="ECO:0000259" key="4">
    <source>
        <dbReference type="Pfam" id="PF13976"/>
    </source>
</evidence>
<accession>A0A6L2M5X7</accession>
<dbReference type="InterPro" id="IPR012337">
    <property type="entry name" value="RNaseH-like_sf"/>
</dbReference>
<protein>
    <submittedName>
        <fullName evidence="5">Retrotransposon protein, putative, Ty1-copia subclass</fullName>
    </submittedName>
</protein>
<dbReference type="EMBL" id="BKCJ010005669">
    <property type="protein sequence ID" value="GEU68004.1"/>
    <property type="molecule type" value="Genomic_DNA"/>
</dbReference>
<feature type="domain" description="GAG-pre-integrase" evidence="4">
    <location>
        <begin position="125"/>
        <end position="181"/>
    </location>
</feature>
<evidence type="ECO:0000313" key="5">
    <source>
        <dbReference type="EMBL" id="GEU68004.1"/>
    </source>
</evidence>
<proteinExistence type="predicted"/>
<dbReference type="InterPro" id="IPR025724">
    <property type="entry name" value="GAG-pre-integrase_dom"/>
</dbReference>
<dbReference type="Pfam" id="PF13976">
    <property type="entry name" value="gag_pre-integrs"/>
    <property type="match status" value="1"/>
</dbReference>
<dbReference type="GO" id="GO:0003676">
    <property type="term" value="F:nucleic acid binding"/>
    <property type="evidence" value="ECO:0007669"/>
    <property type="project" value="InterPro"/>
</dbReference>
<dbReference type="InterPro" id="IPR039537">
    <property type="entry name" value="Retrotran_Ty1/copia-like"/>
</dbReference>
<dbReference type="PANTHER" id="PTHR42648:SF27">
    <property type="entry name" value="RNA-DIRECTED DNA POLYMERASE"/>
    <property type="match status" value="1"/>
</dbReference>
<sequence length="495" mass="56524">MLACSHYRNVSKQTTRIVLRYGGKLAHLEQPSIPLPLPVPPQAVRDTYEVLYDLQNEVACLMLGNTLDSLGYAIPKEVGVGLILNSLNKDYDQFVQNYNMHNMGKSIVELHAMLKLQEEGIPKKAETSAMLAIREDSFYLWHCRLDHINNKHMDKLQRDGILQLTHDESLEKCKSCIFRKMARKPFPHQVERANDLLGLIHTDVCGPFRTVLREGSSYFIIFTNDLIRYGYVYLMKHKHEVFETFKVFKNEVEIQLRKKIKAIRSDRGVGSKWIFKKKTVIDGKVHTFKAHRVAKGYTQTYGVAYGTFSPVTYIRAIRILLAITAFYDYEIWQIDQNPGEIYWTAVKTILKYLRITKDMVLVYGAKPEAKLKVSCNANASFQTGKDDTKSQMGYAFIFNGGAVEWKSAKQSTTVMSTEAEYIAAAEASMEANLDGSQTFSKEGSYIRKVIQEREIVLKKVHTDNNVADPFRKPMPFNKHYEHAMAIGIVSASSLM</sequence>
<keyword evidence="2" id="KW-0378">Hydrolase</keyword>
<dbReference type="Pfam" id="PF07727">
    <property type="entry name" value="RVT_2"/>
    <property type="match status" value="1"/>
</dbReference>
<evidence type="ECO:0000256" key="2">
    <source>
        <dbReference type="ARBA" id="ARBA00022801"/>
    </source>
</evidence>
<dbReference type="PANTHER" id="PTHR42648">
    <property type="entry name" value="TRANSPOSASE, PUTATIVE-RELATED"/>
    <property type="match status" value="1"/>
</dbReference>
<feature type="domain" description="Reverse transcriptase Ty1/copia-type" evidence="3">
    <location>
        <begin position="264"/>
        <end position="336"/>
    </location>
</feature>
<dbReference type="GO" id="GO:0046872">
    <property type="term" value="F:metal ion binding"/>
    <property type="evidence" value="ECO:0007669"/>
    <property type="project" value="UniProtKB-KW"/>
</dbReference>
<evidence type="ECO:0000256" key="1">
    <source>
        <dbReference type="ARBA" id="ARBA00022723"/>
    </source>
</evidence>
<name>A0A6L2M5X7_TANCI</name>
<dbReference type="Gene3D" id="3.30.420.10">
    <property type="entry name" value="Ribonuclease H-like superfamily/Ribonuclease H"/>
    <property type="match status" value="1"/>
</dbReference>
<comment type="caution">
    <text evidence="5">The sequence shown here is derived from an EMBL/GenBank/DDBJ whole genome shotgun (WGS) entry which is preliminary data.</text>
</comment>
<organism evidence="5">
    <name type="scientific">Tanacetum cinerariifolium</name>
    <name type="common">Dalmatian daisy</name>
    <name type="synonym">Chrysanthemum cinerariifolium</name>
    <dbReference type="NCBI Taxonomy" id="118510"/>
    <lineage>
        <taxon>Eukaryota</taxon>
        <taxon>Viridiplantae</taxon>
        <taxon>Streptophyta</taxon>
        <taxon>Embryophyta</taxon>
        <taxon>Tracheophyta</taxon>
        <taxon>Spermatophyta</taxon>
        <taxon>Magnoliopsida</taxon>
        <taxon>eudicotyledons</taxon>
        <taxon>Gunneridae</taxon>
        <taxon>Pentapetalae</taxon>
        <taxon>asterids</taxon>
        <taxon>campanulids</taxon>
        <taxon>Asterales</taxon>
        <taxon>Asteraceae</taxon>
        <taxon>Asteroideae</taxon>
        <taxon>Anthemideae</taxon>
        <taxon>Anthemidinae</taxon>
        <taxon>Tanacetum</taxon>
    </lineage>
</organism>
<keyword evidence="1" id="KW-0479">Metal-binding</keyword>
<dbReference type="InterPro" id="IPR013103">
    <property type="entry name" value="RVT_2"/>
</dbReference>
<dbReference type="SUPFAM" id="SSF53098">
    <property type="entry name" value="Ribonuclease H-like"/>
    <property type="match status" value="1"/>
</dbReference>
<evidence type="ECO:0000259" key="3">
    <source>
        <dbReference type="Pfam" id="PF07727"/>
    </source>
</evidence>
<reference evidence="5" key="1">
    <citation type="journal article" date="2019" name="Sci. Rep.">
        <title>Draft genome of Tanacetum cinerariifolium, the natural source of mosquito coil.</title>
        <authorList>
            <person name="Yamashiro T."/>
            <person name="Shiraishi A."/>
            <person name="Satake H."/>
            <person name="Nakayama K."/>
        </authorList>
    </citation>
    <scope>NUCLEOTIDE SEQUENCE</scope>
</reference>